<dbReference type="STRING" id="656914.SAMN00017405_0155"/>
<dbReference type="InterPro" id="IPR007863">
    <property type="entry name" value="Peptidase_M16_C"/>
</dbReference>
<dbReference type="InterPro" id="IPR011249">
    <property type="entry name" value="Metalloenz_LuxS/M16"/>
</dbReference>
<evidence type="ECO:0000313" key="5">
    <source>
        <dbReference type="EMBL" id="SMB94145.1"/>
    </source>
</evidence>
<keyword evidence="6" id="KW-1185">Reference proteome</keyword>
<dbReference type="PROSITE" id="PS00143">
    <property type="entry name" value="INSULINASE"/>
    <property type="match status" value="1"/>
</dbReference>
<dbReference type="SUPFAM" id="SSF63411">
    <property type="entry name" value="LuxS/MPP-like metallohydrolase"/>
    <property type="match status" value="2"/>
</dbReference>
<dbReference type="Pfam" id="PF00675">
    <property type="entry name" value="Peptidase_M16"/>
    <property type="match status" value="1"/>
</dbReference>
<dbReference type="EMBL" id="FWWT01000022">
    <property type="protein sequence ID" value="SMB94145.1"/>
    <property type="molecule type" value="Genomic_DNA"/>
</dbReference>
<dbReference type="FunFam" id="3.30.830.10:FF:000008">
    <property type="entry name" value="Mitochondrial-processing peptidase subunit beta"/>
    <property type="match status" value="1"/>
</dbReference>
<protein>
    <submittedName>
        <fullName evidence="5">Predicted Zn-dependent peptidase</fullName>
    </submittedName>
</protein>
<evidence type="ECO:0000313" key="6">
    <source>
        <dbReference type="Proteomes" id="UP000192731"/>
    </source>
</evidence>
<dbReference type="InterPro" id="IPR011765">
    <property type="entry name" value="Pept_M16_N"/>
</dbReference>
<evidence type="ECO:0000256" key="2">
    <source>
        <dbReference type="RuleBase" id="RU004447"/>
    </source>
</evidence>
<dbReference type="PANTHER" id="PTHR11851">
    <property type="entry name" value="METALLOPROTEASE"/>
    <property type="match status" value="1"/>
</dbReference>
<feature type="domain" description="Peptidase M16 C-terminal" evidence="4">
    <location>
        <begin position="167"/>
        <end position="341"/>
    </location>
</feature>
<proteinExistence type="inferred from homology"/>
<dbReference type="InterPro" id="IPR050361">
    <property type="entry name" value="MPP/UQCRC_Complex"/>
</dbReference>
<dbReference type="GO" id="GO:0006508">
    <property type="term" value="P:proteolysis"/>
    <property type="evidence" value="ECO:0007669"/>
    <property type="project" value="InterPro"/>
</dbReference>
<feature type="domain" description="Peptidase M16 N-terminal" evidence="3">
    <location>
        <begin position="14"/>
        <end position="161"/>
    </location>
</feature>
<dbReference type="RefSeq" id="WP_242941976.1">
    <property type="nucleotide sequence ID" value="NZ_FWWT01000022.1"/>
</dbReference>
<dbReference type="Gene3D" id="3.30.830.10">
    <property type="entry name" value="Metalloenzyme, LuxS/M16 peptidase-like"/>
    <property type="match status" value="2"/>
</dbReference>
<dbReference type="GO" id="GO:0004222">
    <property type="term" value="F:metalloendopeptidase activity"/>
    <property type="evidence" value="ECO:0007669"/>
    <property type="project" value="InterPro"/>
</dbReference>
<evidence type="ECO:0000256" key="1">
    <source>
        <dbReference type="ARBA" id="ARBA00007261"/>
    </source>
</evidence>
<gene>
    <name evidence="5" type="ORF">SAMN00017405_0155</name>
</gene>
<dbReference type="Pfam" id="PF05193">
    <property type="entry name" value="Peptidase_M16_C"/>
    <property type="match status" value="1"/>
</dbReference>
<dbReference type="InterPro" id="IPR001431">
    <property type="entry name" value="Pept_M16_Zn_BS"/>
</dbReference>
<evidence type="ECO:0000259" key="4">
    <source>
        <dbReference type="Pfam" id="PF05193"/>
    </source>
</evidence>
<name>A0A1W1VL82_DESTI</name>
<dbReference type="Proteomes" id="UP000192731">
    <property type="component" value="Unassembled WGS sequence"/>
</dbReference>
<reference evidence="5 6" key="1">
    <citation type="submission" date="2017-04" db="EMBL/GenBank/DDBJ databases">
        <authorList>
            <person name="Afonso C.L."/>
            <person name="Miller P.J."/>
            <person name="Scott M.A."/>
            <person name="Spackman E."/>
            <person name="Goraichik I."/>
            <person name="Dimitrov K.M."/>
            <person name="Suarez D.L."/>
            <person name="Swayne D.E."/>
        </authorList>
    </citation>
    <scope>NUCLEOTIDE SEQUENCE [LARGE SCALE GENOMIC DNA]</scope>
    <source>
        <strain evidence="5 6">DSM 11270</strain>
    </source>
</reference>
<dbReference type="AlphaFoldDB" id="A0A1W1VL82"/>
<organism evidence="5 6">
    <name type="scientific">Desulfonispora thiosulfatigenes DSM 11270</name>
    <dbReference type="NCBI Taxonomy" id="656914"/>
    <lineage>
        <taxon>Bacteria</taxon>
        <taxon>Bacillati</taxon>
        <taxon>Bacillota</taxon>
        <taxon>Clostridia</taxon>
        <taxon>Eubacteriales</taxon>
        <taxon>Peptococcaceae</taxon>
        <taxon>Desulfonispora</taxon>
    </lineage>
</organism>
<comment type="similarity">
    <text evidence="1 2">Belongs to the peptidase M16 family.</text>
</comment>
<accession>A0A1W1VL82</accession>
<dbReference type="PANTHER" id="PTHR11851:SF49">
    <property type="entry name" value="MITOCHONDRIAL-PROCESSING PEPTIDASE SUBUNIT ALPHA"/>
    <property type="match status" value="1"/>
</dbReference>
<dbReference type="GO" id="GO:0046872">
    <property type="term" value="F:metal ion binding"/>
    <property type="evidence" value="ECO:0007669"/>
    <property type="project" value="InterPro"/>
</dbReference>
<evidence type="ECO:0000259" key="3">
    <source>
        <dbReference type="Pfam" id="PF00675"/>
    </source>
</evidence>
<sequence length="419" mass="47633">MTIYKKSKLTNGIRVVTEKIPYVKSVSVGIWVGAGSRFEDAKNSGISHFIEHLLFKGTEKRSAKEIAEALDTVGGQLNAFTSKEYTCFYARVLDEHLDIALDVLSDMFFNSKLKEEDIDKERQVIIEEINMYEDTPDEIIHDIFTKTVWPEHPLGRAILGTEESLNSITRQDIIEYMNKLYKPDNIVLALAGNVEHNEVLEQLEVLFGFLENEKSKKTIIVPDYKATLLNTYKDINQVHICLGTPGLAQDDPKLYELAIFNSVLGGSLSSRLVQEIREERGLAYSVFSYHSAFIDTGLLNFYAGTRPSNYEKVIKLIFEESQKIVKEGITDKELYKTKEQLKGSLYLGLESVSSRMTRIGRSLLCLDEILTPEETVEKVEKVKLDDIRELAKTLLAPENFSITTIGPIKDMKDKDYYLN</sequence>